<feature type="transmembrane region" description="Helical" evidence="1">
    <location>
        <begin position="87"/>
        <end position="105"/>
    </location>
</feature>
<name>A0A2H0KKY2_9BACT</name>
<sequence>MKKTLNALTAFGFLALAKAAMAVTSGGTVDLPFVVPTLTTVVGFLIKFLFFFAGLAALLYLLLGAFSWVTSSGDKENVKKAQDKIQAAVVGLVILVVVLVIIATLEQVILKGSFCIGLTCDLGANLPTLLD</sequence>
<protein>
    <submittedName>
        <fullName evidence="3">Uncharacterized protein</fullName>
    </submittedName>
</protein>
<feature type="signal peptide" evidence="2">
    <location>
        <begin position="1"/>
        <end position="22"/>
    </location>
</feature>
<proteinExistence type="predicted"/>
<evidence type="ECO:0000313" key="4">
    <source>
        <dbReference type="Proteomes" id="UP000229497"/>
    </source>
</evidence>
<evidence type="ECO:0000256" key="1">
    <source>
        <dbReference type="SAM" id="Phobius"/>
    </source>
</evidence>
<keyword evidence="1" id="KW-1133">Transmembrane helix</keyword>
<evidence type="ECO:0000256" key="2">
    <source>
        <dbReference type="SAM" id="SignalP"/>
    </source>
</evidence>
<feature type="transmembrane region" description="Helical" evidence="1">
    <location>
        <begin position="38"/>
        <end position="66"/>
    </location>
</feature>
<organism evidence="3 4">
    <name type="scientific">Candidatus Roizmanbacteria bacterium CG11_big_fil_rev_8_21_14_0_20_37_16</name>
    <dbReference type="NCBI Taxonomy" id="1974857"/>
    <lineage>
        <taxon>Bacteria</taxon>
        <taxon>Candidatus Roizmaniibacteriota</taxon>
    </lineage>
</organism>
<keyword evidence="2" id="KW-0732">Signal</keyword>
<dbReference type="EMBL" id="PCVK01000023">
    <property type="protein sequence ID" value="PIQ71912.1"/>
    <property type="molecule type" value="Genomic_DNA"/>
</dbReference>
<gene>
    <name evidence="3" type="ORF">COV87_00690</name>
</gene>
<dbReference type="AlphaFoldDB" id="A0A2H0KKY2"/>
<comment type="caution">
    <text evidence="3">The sequence shown here is derived from an EMBL/GenBank/DDBJ whole genome shotgun (WGS) entry which is preliminary data.</text>
</comment>
<evidence type="ECO:0000313" key="3">
    <source>
        <dbReference type="EMBL" id="PIQ71912.1"/>
    </source>
</evidence>
<reference evidence="3 4" key="1">
    <citation type="submission" date="2017-09" db="EMBL/GenBank/DDBJ databases">
        <title>Depth-based differentiation of microbial function through sediment-hosted aquifers and enrichment of novel symbionts in the deep terrestrial subsurface.</title>
        <authorList>
            <person name="Probst A.J."/>
            <person name="Ladd B."/>
            <person name="Jarett J.K."/>
            <person name="Geller-Mcgrath D.E."/>
            <person name="Sieber C.M."/>
            <person name="Emerson J.B."/>
            <person name="Anantharaman K."/>
            <person name="Thomas B.C."/>
            <person name="Malmstrom R."/>
            <person name="Stieglmeier M."/>
            <person name="Klingl A."/>
            <person name="Woyke T."/>
            <person name="Ryan C.M."/>
            <person name="Banfield J.F."/>
        </authorList>
    </citation>
    <scope>NUCLEOTIDE SEQUENCE [LARGE SCALE GENOMIC DNA]</scope>
    <source>
        <strain evidence="3">CG11_big_fil_rev_8_21_14_0_20_37_16</strain>
    </source>
</reference>
<dbReference type="Proteomes" id="UP000229497">
    <property type="component" value="Unassembled WGS sequence"/>
</dbReference>
<keyword evidence="1" id="KW-0812">Transmembrane</keyword>
<keyword evidence="1" id="KW-0472">Membrane</keyword>
<feature type="chain" id="PRO_5013816345" evidence="2">
    <location>
        <begin position="23"/>
        <end position="131"/>
    </location>
</feature>
<accession>A0A2H0KKY2</accession>